<dbReference type="Pfam" id="PF02653">
    <property type="entry name" value="BPD_transp_2"/>
    <property type="match status" value="1"/>
</dbReference>
<dbReference type="GO" id="GO:0022857">
    <property type="term" value="F:transmembrane transporter activity"/>
    <property type="evidence" value="ECO:0007669"/>
    <property type="project" value="InterPro"/>
</dbReference>
<keyword evidence="3" id="KW-1003">Cell membrane</keyword>
<dbReference type="AlphaFoldDB" id="A0A1H2JWE7"/>
<feature type="transmembrane region" description="Helical" evidence="9">
    <location>
        <begin position="245"/>
        <end position="266"/>
    </location>
</feature>
<dbReference type="PANTHER" id="PTHR32196">
    <property type="entry name" value="ABC TRANSPORTER PERMEASE PROTEIN YPHD-RELATED-RELATED"/>
    <property type="match status" value="1"/>
</dbReference>
<dbReference type="InterPro" id="IPR001851">
    <property type="entry name" value="ABC_transp_permease"/>
</dbReference>
<dbReference type="RefSeq" id="WP_084811822.1">
    <property type="nucleotide sequence ID" value="NZ_FNLM01000034.1"/>
</dbReference>
<feature type="transmembrane region" description="Helical" evidence="9">
    <location>
        <begin position="44"/>
        <end position="62"/>
    </location>
</feature>
<evidence type="ECO:0000256" key="7">
    <source>
        <dbReference type="ARBA" id="ARBA00023136"/>
    </source>
</evidence>
<dbReference type="STRING" id="158898.SAMN04488548_1342573"/>
<comment type="subcellular location">
    <subcellularLocation>
        <location evidence="1">Cell membrane</location>
        <topology evidence="1">Multi-pass membrane protein</topology>
    </subcellularLocation>
</comment>
<evidence type="ECO:0000256" key="6">
    <source>
        <dbReference type="ARBA" id="ARBA00022989"/>
    </source>
</evidence>
<keyword evidence="4" id="KW-0997">Cell inner membrane</keyword>
<keyword evidence="5 9" id="KW-0812">Transmembrane</keyword>
<evidence type="ECO:0000256" key="5">
    <source>
        <dbReference type="ARBA" id="ARBA00022692"/>
    </source>
</evidence>
<evidence type="ECO:0000256" key="3">
    <source>
        <dbReference type="ARBA" id="ARBA00022475"/>
    </source>
</evidence>
<dbReference type="OrthoDB" id="9808136at2"/>
<reference evidence="10 11" key="1">
    <citation type="submission" date="2016-10" db="EMBL/GenBank/DDBJ databases">
        <authorList>
            <person name="de Groot N.N."/>
        </authorList>
    </citation>
    <scope>NUCLEOTIDE SEQUENCE [LARGE SCALE GENOMIC DNA]</scope>
    <source>
        <strain evidence="10 11">DSM 44215</strain>
    </source>
</reference>
<protein>
    <recommendedName>
        <fullName evidence="8">Autoinducer 2 import system permease protein LsrD</fullName>
    </recommendedName>
</protein>
<feature type="transmembrane region" description="Helical" evidence="9">
    <location>
        <begin position="273"/>
        <end position="296"/>
    </location>
</feature>
<dbReference type="GO" id="GO:0005886">
    <property type="term" value="C:plasma membrane"/>
    <property type="evidence" value="ECO:0007669"/>
    <property type="project" value="UniProtKB-SubCell"/>
</dbReference>
<dbReference type="CDD" id="cd06579">
    <property type="entry name" value="TM_PBP1_transp_AraH_like"/>
    <property type="match status" value="1"/>
</dbReference>
<sequence length="323" mass="32790">MVATIASAGSPVKERLRSQTAIVWVLLLAAIPLSRLASENFPSWSLVDGTLVLSLFLVLVAFGQGLVILTGGIDLSLATVVTLGAYLTGRLVSDGMPLPVAILLTLLGCAVVGVVNGLLVGKAGFPAFIVTLATGSIVAALLLGVSRGAPAQQSPTQLSSWFGDSSILGISTPIWMLLVVCVLGWAIQHRSVLGRRAFAVGGSPTAAKLSGIPVIRTYVMTYAVAAIAYGLAGIALLGYSSGADLSIGNSWLLPSITAVVVGGSSIRGGAGSFIGTVGGAILITLLGTDISAAGLAEGWKQVLYGLIIIAALLGNRVFQSGRR</sequence>
<keyword evidence="7 9" id="KW-0472">Membrane</keyword>
<evidence type="ECO:0000256" key="2">
    <source>
        <dbReference type="ARBA" id="ARBA00022448"/>
    </source>
</evidence>
<organism evidence="10 11">
    <name type="scientific">Gordonia westfalica</name>
    <dbReference type="NCBI Taxonomy" id="158898"/>
    <lineage>
        <taxon>Bacteria</taxon>
        <taxon>Bacillati</taxon>
        <taxon>Actinomycetota</taxon>
        <taxon>Actinomycetes</taxon>
        <taxon>Mycobacteriales</taxon>
        <taxon>Gordoniaceae</taxon>
        <taxon>Gordonia</taxon>
    </lineage>
</organism>
<evidence type="ECO:0000256" key="1">
    <source>
        <dbReference type="ARBA" id="ARBA00004651"/>
    </source>
</evidence>
<dbReference type="PANTHER" id="PTHR32196:SF71">
    <property type="entry name" value="AUTOINDUCER 2 IMPORT SYSTEM PERMEASE PROTEIN LSRD"/>
    <property type="match status" value="1"/>
</dbReference>
<dbReference type="EMBL" id="FNLM01000034">
    <property type="protein sequence ID" value="SDU60642.1"/>
    <property type="molecule type" value="Genomic_DNA"/>
</dbReference>
<keyword evidence="6 9" id="KW-1133">Transmembrane helix</keyword>
<feature type="transmembrane region" description="Helical" evidence="9">
    <location>
        <begin position="218"/>
        <end position="239"/>
    </location>
</feature>
<feature type="transmembrane region" description="Helical" evidence="9">
    <location>
        <begin position="302"/>
        <end position="318"/>
    </location>
</feature>
<feature type="transmembrane region" description="Helical" evidence="9">
    <location>
        <begin position="166"/>
        <end position="187"/>
    </location>
</feature>
<evidence type="ECO:0000313" key="11">
    <source>
        <dbReference type="Proteomes" id="UP000183180"/>
    </source>
</evidence>
<proteinExistence type="predicted"/>
<evidence type="ECO:0000313" key="10">
    <source>
        <dbReference type="EMBL" id="SDU60642.1"/>
    </source>
</evidence>
<evidence type="ECO:0000256" key="4">
    <source>
        <dbReference type="ARBA" id="ARBA00022519"/>
    </source>
</evidence>
<keyword evidence="2" id="KW-0813">Transport</keyword>
<evidence type="ECO:0000256" key="8">
    <source>
        <dbReference type="ARBA" id="ARBA00039381"/>
    </source>
</evidence>
<feature type="transmembrane region" description="Helical" evidence="9">
    <location>
        <begin position="127"/>
        <end position="146"/>
    </location>
</feature>
<accession>A0A1H2JWE7</accession>
<evidence type="ECO:0000256" key="9">
    <source>
        <dbReference type="SAM" id="Phobius"/>
    </source>
</evidence>
<name>A0A1H2JWE7_9ACTN</name>
<feature type="transmembrane region" description="Helical" evidence="9">
    <location>
        <begin position="100"/>
        <end position="120"/>
    </location>
</feature>
<dbReference type="Proteomes" id="UP000183180">
    <property type="component" value="Unassembled WGS sequence"/>
</dbReference>
<feature type="transmembrane region" description="Helical" evidence="9">
    <location>
        <begin position="21"/>
        <end position="38"/>
    </location>
</feature>
<gene>
    <name evidence="10" type="ORF">SAMN04488548_1342573</name>
</gene>